<gene>
    <name evidence="3" type="ORF">SAMN04489860_0346</name>
</gene>
<dbReference type="InterPro" id="IPR012349">
    <property type="entry name" value="Split_barrel_FMN-bd"/>
</dbReference>
<dbReference type="InterPro" id="IPR004378">
    <property type="entry name" value="F420H2_quin_Rdtase"/>
</dbReference>
<reference evidence="3 4" key="1">
    <citation type="submission" date="2016-10" db="EMBL/GenBank/DDBJ databases">
        <authorList>
            <person name="de Groot N.N."/>
        </authorList>
    </citation>
    <scope>NUCLEOTIDE SEQUENCE [LARGE SCALE GENOMIC DNA]</scope>
    <source>
        <strain evidence="3 4">DSM 22126</strain>
    </source>
</reference>
<comment type="catalytic activity">
    <reaction evidence="2">
        <text>oxidized coenzyme F420-(gamma-L-Glu)(n) + a quinol + H(+) = reduced coenzyme F420-(gamma-L-Glu)(n) + a quinone</text>
        <dbReference type="Rhea" id="RHEA:39663"/>
        <dbReference type="Rhea" id="RHEA-COMP:12939"/>
        <dbReference type="Rhea" id="RHEA-COMP:14378"/>
        <dbReference type="ChEBI" id="CHEBI:15378"/>
        <dbReference type="ChEBI" id="CHEBI:24646"/>
        <dbReference type="ChEBI" id="CHEBI:132124"/>
        <dbReference type="ChEBI" id="CHEBI:133980"/>
        <dbReference type="ChEBI" id="CHEBI:139511"/>
    </reaction>
</comment>
<name>A0A1H1MVB3_9CELL</name>
<dbReference type="STRING" id="545619.SAMN04489860_0346"/>
<dbReference type="EMBL" id="LT629776">
    <property type="protein sequence ID" value="SDR90578.1"/>
    <property type="molecule type" value="Genomic_DNA"/>
</dbReference>
<dbReference type="Proteomes" id="UP000185663">
    <property type="component" value="Chromosome I"/>
</dbReference>
<dbReference type="GO" id="GO:0005886">
    <property type="term" value="C:plasma membrane"/>
    <property type="evidence" value="ECO:0007669"/>
    <property type="project" value="TreeGrafter"/>
</dbReference>
<evidence type="ECO:0000256" key="1">
    <source>
        <dbReference type="ARBA" id="ARBA00008710"/>
    </source>
</evidence>
<keyword evidence="4" id="KW-1185">Reference proteome</keyword>
<protein>
    <submittedName>
        <fullName evidence="3">Deazaflavin-dependent oxidoreductase, nitroreductase family</fullName>
    </submittedName>
</protein>
<evidence type="ECO:0000313" key="3">
    <source>
        <dbReference type="EMBL" id="SDR90578.1"/>
    </source>
</evidence>
<dbReference type="eggNOG" id="COG3945">
    <property type="taxonomic scope" value="Bacteria"/>
</dbReference>
<evidence type="ECO:0000313" key="4">
    <source>
        <dbReference type="Proteomes" id="UP000185663"/>
    </source>
</evidence>
<dbReference type="PANTHER" id="PTHR39428:SF1">
    <property type="entry name" value="F420H(2)-DEPENDENT QUINONE REDUCTASE RV1261C"/>
    <property type="match status" value="1"/>
</dbReference>
<dbReference type="OrthoDB" id="8225825at2"/>
<comment type="similarity">
    <text evidence="1">Belongs to the F420H(2)-dependent quinone reductase family.</text>
</comment>
<sequence>MNFNETIINEFRSNDGTVTTAGFGRSLVLVHHVGAKSGAERVTPLVAIPTDADTWLIAASAAGSDHHPAWFHNLLAHPETVIETPDDGTVAVRAERLDGDARDEAWARFTAQSDGFKGYEEKTDRVIPVVALTRR</sequence>
<dbReference type="GO" id="GO:0016491">
    <property type="term" value="F:oxidoreductase activity"/>
    <property type="evidence" value="ECO:0007669"/>
    <property type="project" value="InterPro"/>
</dbReference>
<evidence type="ECO:0000256" key="2">
    <source>
        <dbReference type="ARBA" id="ARBA00049106"/>
    </source>
</evidence>
<dbReference type="PANTHER" id="PTHR39428">
    <property type="entry name" value="F420H(2)-DEPENDENT QUINONE REDUCTASE RV1261C"/>
    <property type="match status" value="1"/>
</dbReference>
<dbReference type="Gene3D" id="2.30.110.10">
    <property type="entry name" value="Electron Transport, Fmn-binding Protein, Chain A"/>
    <property type="match status" value="1"/>
</dbReference>
<dbReference type="NCBIfam" id="TIGR00026">
    <property type="entry name" value="hi_GC_TIGR00026"/>
    <property type="match status" value="1"/>
</dbReference>
<dbReference type="AlphaFoldDB" id="A0A1H1MVB3"/>
<dbReference type="Pfam" id="PF04075">
    <property type="entry name" value="F420H2_quin_red"/>
    <property type="match status" value="1"/>
</dbReference>
<accession>A0A1H1MVB3</accession>
<dbReference type="RefSeq" id="WP_083371353.1">
    <property type="nucleotide sequence ID" value="NZ_LT629776.1"/>
</dbReference>
<proteinExistence type="inferred from homology"/>
<organism evidence="3 4">
    <name type="scientific">Paraoerskovia marina</name>
    <dbReference type="NCBI Taxonomy" id="545619"/>
    <lineage>
        <taxon>Bacteria</taxon>
        <taxon>Bacillati</taxon>
        <taxon>Actinomycetota</taxon>
        <taxon>Actinomycetes</taxon>
        <taxon>Micrococcales</taxon>
        <taxon>Cellulomonadaceae</taxon>
        <taxon>Paraoerskovia</taxon>
    </lineage>
</organism>
<dbReference type="GO" id="GO:0070967">
    <property type="term" value="F:coenzyme F420 binding"/>
    <property type="evidence" value="ECO:0007669"/>
    <property type="project" value="TreeGrafter"/>
</dbReference>